<reference evidence="1 2" key="1">
    <citation type="submission" date="2024-09" db="EMBL/GenBank/DDBJ databases">
        <authorList>
            <person name="Lee S.D."/>
        </authorList>
    </citation>
    <scope>NUCLEOTIDE SEQUENCE [LARGE SCALE GENOMIC DNA]</scope>
    <source>
        <strain evidence="1 2">N1-5</strain>
    </source>
</reference>
<sequence>MNDGTAPWEQATEFEVVFTFRVKQSSWLVQPKGGGTPLLRGVRPGGPESVRAYLVDAGPALDQRVGAVGLTSAADAEGTRIGTVSQMPGAMFQDDVWTVVQTDLGAFSAKPVGLASRARHTPLTWGFTENVADLVSRHRLRFSSGESKGFEVGRRAGLRSQYDVKVLDSRVNRLLVLATVVHFDSAYGDANVGKLVPSITGLFRR</sequence>
<gene>
    <name evidence="1" type="ORF">ACEZDJ_01240</name>
</gene>
<comment type="caution">
    <text evidence="1">The sequence shown here is derived from an EMBL/GenBank/DDBJ whole genome shotgun (WGS) entry which is preliminary data.</text>
</comment>
<keyword evidence="2" id="KW-1185">Reference proteome</keyword>
<evidence type="ECO:0000313" key="1">
    <source>
        <dbReference type="EMBL" id="MFC1399913.1"/>
    </source>
</evidence>
<protein>
    <submittedName>
        <fullName evidence="1">Uncharacterized protein</fullName>
    </submittedName>
</protein>
<dbReference type="Proteomes" id="UP001592528">
    <property type="component" value="Unassembled WGS sequence"/>
</dbReference>
<name>A0ABV6UEP3_9ACTN</name>
<proteinExistence type="predicted"/>
<dbReference type="RefSeq" id="WP_030250402.1">
    <property type="nucleotide sequence ID" value="NZ_JBHEZZ010000001.1"/>
</dbReference>
<dbReference type="EMBL" id="JBHEZZ010000001">
    <property type="protein sequence ID" value="MFC1399913.1"/>
    <property type="molecule type" value="Genomic_DNA"/>
</dbReference>
<accession>A0ABV6UEP3</accession>
<organism evidence="1 2">
    <name type="scientific">Streptacidiphilus cavernicola</name>
    <dbReference type="NCBI Taxonomy" id="3342716"/>
    <lineage>
        <taxon>Bacteria</taxon>
        <taxon>Bacillati</taxon>
        <taxon>Actinomycetota</taxon>
        <taxon>Actinomycetes</taxon>
        <taxon>Kitasatosporales</taxon>
        <taxon>Streptomycetaceae</taxon>
        <taxon>Streptacidiphilus</taxon>
    </lineage>
</organism>
<evidence type="ECO:0000313" key="2">
    <source>
        <dbReference type="Proteomes" id="UP001592528"/>
    </source>
</evidence>